<organism evidence="1">
    <name type="scientific">Rosellinia necatrix</name>
    <name type="common">White root-rot fungus</name>
    <dbReference type="NCBI Taxonomy" id="77044"/>
    <lineage>
        <taxon>Eukaryota</taxon>
        <taxon>Fungi</taxon>
        <taxon>Dikarya</taxon>
        <taxon>Ascomycota</taxon>
        <taxon>Pezizomycotina</taxon>
        <taxon>Sordariomycetes</taxon>
        <taxon>Xylariomycetidae</taxon>
        <taxon>Xylariales</taxon>
        <taxon>Xylariaceae</taxon>
        <taxon>Rosellinia</taxon>
    </lineage>
</organism>
<accession>A0A1S7UI33</accession>
<evidence type="ECO:0000313" key="2">
    <source>
        <dbReference type="Proteomes" id="UP000054516"/>
    </source>
</evidence>
<dbReference type="OrthoDB" id="434972at2759"/>
<dbReference type="EMBL" id="DF977446">
    <property type="protein sequence ID" value="GAP82847.1"/>
    <property type="molecule type" value="Genomic_DNA"/>
</dbReference>
<dbReference type="AlphaFoldDB" id="A0A1S7UI33"/>
<dbReference type="Proteomes" id="UP000054516">
    <property type="component" value="Unassembled WGS sequence"/>
</dbReference>
<proteinExistence type="predicted"/>
<protein>
    <submittedName>
        <fullName evidence="1">Putative digeranylgeranylglyceryl phosphate synthase protein</fullName>
    </submittedName>
</protein>
<name>A0A1S7UI33_ROSNE</name>
<keyword evidence="2" id="KW-1185">Reference proteome</keyword>
<reference evidence="1" key="1">
    <citation type="submission" date="2016-03" db="EMBL/GenBank/DDBJ databases">
        <title>Draft genome sequence of Rosellinia necatrix.</title>
        <authorList>
            <person name="Kanematsu S."/>
        </authorList>
    </citation>
    <scope>NUCLEOTIDE SEQUENCE [LARGE SCALE GENOMIC DNA]</scope>
    <source>
        <strain evidence="1">W97</strain>
    </source>
</reference>
<dbReference type="STRING" id="77044.A0A1S7UI33"/>
<evidence type="ECO:0000313" key="1">
    <source>
        <dbReference type="EMBL" id="GAP82847.1"/>
    </source>
</evidence>
<sequence length="247" mass="26600">MTVFKEEGIAVGGPAKHIVDGSAHPAKLARISVELAPERCALDPRSVLAHLIRVLSLIWAFTEGNFITFVLPNTTFGVLSALAGQELLQINAGAGWATPATVLRRTLLVMAFNWANVLIFDLQNQTAPQSLEEDLANKPWRPIPSGHITVQQTRQSMFMAIPLCLALNGALGVEREGLYIQIWSYVYNELQGGDSMARDVLITIAYSLFNTASLRIAAGSANLGNPPLSLPLDGTTHHPHLSATGDA</sequence>
<gene>
    <name evidence="1" type="ORF">SAMD00023353_0103780</name>
</gene>